<protein>
    <recommendedName>
        <fullName evidence="9">AAA+ ATPase domain-containing protein</fullName>
    </recommendedName>
</protein>
<keyword evidence="4" id="KW-0547">Nucleotide-binding</keyword>
<dbReference type="InterPro" id="IPR008921">
    <property type="entry name" value="DNA_pol3_clamp-load_cplx_C"/>
</dbReference>
<keyword evidence="6" id="KW-0539">Nucleus</keyword>
<dbReference type="CDD" id="cd00009">
    <property type="entry name" value="AAA"/>
    <property type="match status" value="1"/>
</dbReference>
<comment type="similarity">
    <text evidence="2">Belongs to the activator 1 small subunits family.</text>
</comment>
<dbReference type="FunFam" id="3.40.50.300:FF:000136">
    <property type="entry name" value="Replication factor C subunit 5"/>
    <property type="match status" value="1"/>
</dbReference>
<dbReference type="InterPro" id="IPR027417">
    <property type="entry name" value="P-loop_NTPase"/>
</dbReference>
<dbReference type="SUPFAM" id="SSF48019">
    <property type="entry name" value="post-AAA+ oligomerization domain-like"/>
    <property type="match status" value="1"/>
</dbReference>
<evidence type="ECO:0000256" key="1">
    <source>
        <dbReference type="ARBA" id="ARBA00004123"/>
    </source>
</evidence>
<keyword evidence="8" id="KW-1185">Reference proteome</keyword>
<evidence type="ECO:0000256" key="5">
    <source>
        <dbReference type="ARBA" id="ARBA00022840"/>
    </source>
</evidence>
<sequence>MSHQFPSCSHIFKLLPLELSIEIASYLVAVDLFHLAQCDRYLLKMIFDQTPEKLNLLERKRLQSLKQYNSSDLYRKELENNYSKQFALVQQNIWKRLVHYYFPYFDLNLNIRNWMQVVRRRVKNLQAHKPHLLPLRKHHDSDHAYGNREDDDGLTTILQEEPLDCNPHRDEAEPSPFIENCELVYECPLSLEDLSFHKMNHLVSPAAARNNYCQVCKKNVRMVSTREEFKNLIGKEENMVLWVDKHRPLTLDKMQIHLDVSKQLKNIVASGDFPHLLIYGPSGAGKKTRIQALLREIYGSKIDKVKLENKDVAVGSDESKTITVTALSSGFHVEFTPSDSGYYDRYVVANMIKEIAETESMDFQASSSSSATNLKVIVLHEVDNMTREAQQALRRIMEKYAKSCRMILCANSTSKIIPPIRSRCMGIRVAAPENEEIKEVLRFVAKKESIKLIDTIENQIVEKCDGNLRRAILMLESAKVEKYPFTKDQEVKLPGWERFVEDIAKSIIEEQSPQKLLKIRDDFFLLLTNCIAPETILKTLLSKLLGFMDGDQAHKVISLAALYEHRMKCGSKPIFHLEAFVAKVMTLCQNMFTF</sequence>
<dbReference type="InterPro" id="IPR050238">
    <property type="entry name" value="DNA_Rep/Repair_Clamp_Loader"/>
</dbReference>
<evidence type="ECO:0008006" key="9">
    <source>
        <dbReference type="Google" id="ProtNLM"/>
    </source>
</evidence>
<dbReference type="GO" id="GO:0006281">
    <property type="term" value="P:DNA repair"/>
    <property type="evidence" value="ECO:0007669"/>
    <property type="project" value="UniProtKB-ARBA"/>
</dbReference>
<dbReference type="Gene3D" id="3.40.50.300">
    <property type="entry name" value="P-loop containing nucleotide triphosphate hydrolases"/>
    <property type="match status" value="1"/>
</dbReference>
<dbReference type="Proteomes" id="UP000444721">
    <property type="component" value="Unassembled WGS sequence"/>
</dbReference>
<accession>A0A6A5BRL0</accession>
<dbReference type="Gene3D" id="1.10.8.60">
    <property type="match status" value="1"/>
</dbReference>
<name>A0A6A5BRL0_NAEFO</name>
<organism evidence="7 8">
    <name type="scientific">Naegleria fowleri</name>
    <name type="common">Brain eating amoeba</name>
    <dbReference type="NCBI Taxonomy" id="5763"/>
    <lineage>
        <taxon>Eukaryota</taxon>
        <taxon>Discoba</taxon>
        <taxon>Heterolobosea</taxon>
        <taxon>Tetramitia</taxon>
        <taxon>Eutetramitia</taxon>
        <taxon>Vahlkampfiidae</taxon>
        <taxon>Naegleria</taxon>
    </lineage>
</organism>
<dbReference type="PANTHER" id="PTHR11669:SF1">
    <property type="entry name" value="REPLICATION FACTOR C SUBUNIT 3"/>
    <property type="match status" value="1"/>
</dbReference>
<dbReference type="CDD" id="cd18140">
    <property type="entry name" value="HLD_clamp_RFC"/>
    <property type="match status" value="1"/>
</dbReference>
<keyword evidence="5" id="KW-0067">ATP-binding</keyword>
<dbReference type="GO" id="GO:0005634">
    <property type="term" value="C:nucleus"/>
    <property type="evidence" value="ECO:0007669"/>
    <property type="project" value="UniProtKB-SubCell"/>
</dbReference>
<dbReference type="Pfam" id="PF21960">
    <property type="entry name" value="RCF1-5-like_lid"/>
    <property type="match status" value="1"/>
</dbReference>
<gene>
    <name evidence="7" type="ORF">FDP41_013176</name>
</gene>
<comment type="subcellular location">
    <subcellularLocation>
        <location evidence="1">Nucleus</location>
    </subcellularLocation>
</comment>
<evidence type="ECO:0000313" key="8">
    <source>
        <dbReference type="Proteomes" id="UP000444721"/>
    </source>
</evidence>
<dbReference type="FunFam" id="1.20.272.10:FF:000002">
    <property type="entry name" value="Replication factor C subunit 3"/>
    <property type="match status" value="1"/>
</dbReference>
<dbReference type="EMBL" id="VFQX01000017">
    <property type="protein sequence ID" value="KAF0980693.1"/>
    <property type="molecule type" value="Genomic_DNA"/>
</dbReference>
<dbReference type="VEuPathDB" id="AmoebaDB:NfTy_035970"/>
<dbReference type="VEuPathDB" id="AmoebaDB:FDP41_013176"/>
<dbReference type="GO" id="GO:0003677">
    <property type="term" value="F:DNA binding"/>
    <property type="evidence" value="ECO:0007669"/>
    <property type="project" value="InterPro"/>
</dbReference>
<evidence type="ECO:0000256" key="2">
    <source>
        <dbReference type="ARBA" id="ARBA00005378"/>
    </source>
</evidence>
<dbReference type="AlphaFoldDB" id="A0A6A5BRL0"/>
<evidence type="ECO:0000256" key="6">
    <source>
        <dbReference type="ARBA" id="ARBA00023242"/>
    </source>
</evidence>
<dbReference type="GO" id="GO:0003689">
    <property type="term" value="F:DNA clamp loader activity"/>
    <property type="evidence" value="ECO:0007669"/>
    <property type="project" value="TreeGrafter"/>
</dbReference>
<dbReference type="OrthoDB" id="761538at2759"/>
<comment type="caution">
    <text evidence="7">The sequence shown here is derived from an EMBL/GenBank/DDBJ whole genome shotgun (WGS) entry which is preliminary data.</text>
</comment>
<dbReference type="RefSeq" id="XP_044565406.1">
    <property type="nucleotide sequence ID" value="XM_044703777.1"/>
</dbReference>
<keyword evidence="3" id="KW-0235">DNA replication</keyword>
<dbReference type="FunFam" id="1.10.8.60:FF:000030">
    <property type="entry name" value="replication factor C subunit 3"/>
    <property type="match status" value="1"/>
</dbReference>
<dbReference type="PANTHER" id="PTHR11669">
    <property type="entry name" value="REPLICATION FACTOR C / DNA POLYMERASE III GAMMA-TAU SUBUNIT"/>
    <property type="match status" value="1"/>
</dbReference>
<evidence type="ECO:0000256" key="3">
    <source>
        <dbReference type="ARBA" id="ARBA00022705"/>
    </source>
</evidence>
<dbReference type="SUPFAM" id="SSF52540">
    <property type="entry name" value="P-loop containing nucleoside triphosphate hydrolases"/>
    <property type="match status" value="1"/>
</dbReference>
<evidence type="ECO:0000256" key="4">
    <source>
        <dbReference type="ARBA" id="ARBA00022741"/>
    </source>
</evidence>
<dbReference type="InterPro" id="IPR047854">
    <property type="entry name" value="RFC_lid"/>
</dbReference>
<evidence type="ECO:0000313" key="7">
    <source>
        <dbReference type="EMBL" id="KAF0980693.1"/>
    </source>
</evidence>
<dbReference type="GO" id="GO:0005524">
    <property type="term" value="F:ATP binding"/>
    <property type="evidence" value="ECO:0007669"/>
    <property type="project" value="UniProtKB-KW"/>
</dbReference>
<dbReference type="GeneID" id="68120391"/>
<dbReference type="GO" id="GO:0006271">
    <property type="term" value="P:DNA strand elongation involved in DNA replication"/>
    <property type="evidence" value="ECO:0007669"/>
    <property type="project" value="UniProtKB-ARBA"/>
</dbReference>
<dbReference type="Gene3D" id="1.20.272.10">
    <property type="match status" value="1"/>
</dbReference>
<reference evidence="7 8" key="1">
    <citation type="journal article" date="2019" name="Sci. Rep.">
        <title>Nanopore sequencing improves the draft genome of the human pathogenic amoeba Naegleria fowleri.</title>
        <authorList>
            <person name="Liechti N."/>
            <person name="Schurch N."/>
            <person name="Bruggmann R."/>
            <person name="Wittwer M."/>
        </authorList>
    </citation>
    <scope>NUCLEOTIDE SEQUENCE [LARGE SCALE GENOMIC DNA]</scope>
    <source>
        <strain evidence="7 8">ATCC 30894</strain>
    </source>
</reference>
<dbReference type="Pfam" id="PF22534">
    <property type="entry name" value="RFC_C"/>
    <property type="match status" value="1"/>
</dbReference>
<dbReference type="VEuPathDB" id="AmoebaDB:NF0027580"/>
<dbReference type="Pfam" id="PF13177">
    <property type="entry name" value="DNA_pol3_delta2"/>
    <property type="match status" value="1"/>
</dbReference>
<dbReference type="GO" id="GO:0005663">
    <property type="term" value="C:DNA replication factor C complex"/>
    <property type="evidence" value="ECO:0007669"/>
    <property type="project" value="TreeGrafter"/>
</dbReference>
<proteinExistence type="inferred from homology"/>
<dbReference type="VEuPathDB" id="AmoebaDB:NF0027590"/>